<evidence type="ECO:0008006" key="3">
    <source>
        <dbReference type="Google" id="ProtNLM"/>
    </source>
</evidence>
<keyword evidence="2" id="KW-1185">Reference proteome</keyword>
<reference evidence="1 2" key="1">
    <citation type="submission" date="2019-03" db="EMBL/GenBank/DDBJ databases">
        <title>Metabolic reconstructions from genomes of highly enriched 'Candidatus Accumulibacter' and 'Candidatus Competibacter' bioreactor populations.</title>
        <authorList>
            <person name="Annavajhala M.K."/>
            <person name="Welles L."/>
            <person name="Abbas B."/>
            <person name="Sorokin D."/>
            <person name="Park H."/>
            <person name="Van Loosdrecht M."/>
            <person name="Chandran K."/>
        </authorList>
    </citation>
    <scope>NUCLEOTIDE SEQUENCE [LARGE SCALE GENOMIC DNA]</scope>
    <source>
        <strain evidence="1 2">SBR_S</strain>
    </source>
</reference>
<dbReference type="RefSeq" id="WP_169066834.1">
    <property type="nucleotide sequence ID" value="NZ_SPMY01000031.1"/>
</dbReference>
<evidence type="ECO:0000313" key="2">
    <source>
        <dbReference type="Proteomes" id="UP000749010"/>
    </source>
</evidence>
<proteinExistence type="predicted"/>
<name>A0ABX1TVS3_9PROT</name>
<accession>A0ABX1TVS3</accession>
<sequence>MQRVASLQFCREVLDVRFGKLVVRRAGNKHLAGASHHVSELAMASNASASAIPPILNSRAMRLANSTRVHWLTCKRPTGSATKNASIFLLVASSTMSGARKLVSKYSIKDSRRAFPAKVLHSIFVSKQSSSCSDRRPRYVGHSGSNALNLSGHSHTPVL</sequence>
<evidence type="ECO:0000313" key="1">
    <source>
        <dbReference type="EMBL" id="NMQ28377.1"/>
    </source>
</evidence>
<gene>
    <name evidence="1" type="ORF">E4Q23_11795</name>
</gene>
<dbReference type="EMBL" id="SPMY01000031">
    <property type="protein sequence ID" value="NMQ28377.1"/>
    <property type="molecule type" value="Genomic_DNA"/>
</dbReference>
<protein>
    <recommendedName>
        <fullName evidence="3">Mobile element protein</fullName>
    </recommendedName>
</protein>
<dbReference type="Proteomes" id="UP000749010">
    <property type="component" value="Unassembled WGS sequence"/>
</dbReference>
<comment type="caution">
    <text evidence="1">The sequence shown here is derived from an EMBL/GenBank/DDBJ whole genome shotgun (WGS) entry which is preliminary data.</text>
</comment>
<organism evidence="1 2">
    <name type="scientific">Candidatus Accumulibacter phosphatis</name>
    <dbReference type="NCBI Taxonomy" id="327160"/>
    <lineage>
        <taxon>Bacteria</taxon>
        <taxon>Pseudomonadati</taxon>
        <taxon>Pseudomonadota</taxon>
        <taxon>Betaproteobacteria</taxon>
        <taxon>Candidatus Accumulibacter</taxon>
    </lineage>
</organism>